<evidence type="ECO:0000256" key="1">
    <source>
        <dbReference type="SAM" id="Phobius"/>
    </source>
</evidence>
<name>A0A2A5RXT5_9LACT</name>
<sequence>MKKHRDKQLAIPLEVKASIIKLAMISISILVLGIVMFLGFTFTPDTPILVLLFGIFFIIAGIMVGIICVKSKKQIILRVDETGITYQPVSFGKQQIVGPVLWSDIIDISIKVVRSGKSTQRYLEVQVKNPTDYQLKKTKPILDKLSKFNLASKTPDFTVILAPLSMLKIKNDALLATCQREFETYRHLASEVSSEQQDESQHDLTHAQPFQIKTDSAMSSPFETQDTNPNRQATQKLATRLTILLIILIFIGGGLSYFKAQSKYAGLKNKTQYYLTENKGETPDILFSFRIFSSLKAKYPVVLFATQYKTNTALTKDTVDALNNVQNQVIQDDKIYALKNDGDYYASYSKYQIKNKQIKMDLIDGAGKYIFGDVDYLNIGDIKRDNQKHYYTATLESRQENKSNSLKVRIYSSADLMKIKDYQK</sequence>
<feature type="transmembrane region" description="Helical" evidence="1">
    <location>
        <begin position="237"/>
        <end position="258"/>
    </location>
</feature>
<proteinExistence type="predicted"/>
<organism evidence="2 3">
    <name type="scientific">Pseudolactococcus plantarum</name>
    <dbReference type="NCBI Taxonomy" id="1365"/>
    <lineage>
        <taxon>Bacteria</taxon>
        <taxon>Bacillati</taxon>
        <taxon>Bacillota</taxon>
        <taxon>Bacilli</taxon>
        <taxon>Lactobacillales</taxon>
        <taxon>Streptococcaceae</taxon>
        <taxon>Pseudolactococcus</taxon>
    </lineage>
</organism>
<dbReference type="RefSeq" id="WP_068163752.1">
    <property type="nucleotide sequence ID" value="NZ_JXJX01000010.1"/>
</dbReference>
<reference evidence="2 3" key="1">
    <citation type="submission" date="2014-12" db="EMBL/GenBank/DDBJ databases">
        <title>Draft genome sequences of 10 type strains of Lactococcus.</title>
        <authorList>
            <person name="Sun Z."/>
            <person name="Zhong Z."/>
            <person name="Liu W."/>
            <person name="Zhang W."/>
            <person name="Zhang H."/>
        </authorList>
    </citation>
    <scope>NUCLEOTIDE SEQUENCE [LARGE SCALE GENOMIC DNA]</scope>
    <source>
        <strain evidence="2 3">DSM 20686</strain>
    </source>
</reference>
<dbReference type="EMBL" id="JXJX01000010">
    <property type="protein sequence ID" value="PCS06035.1"/>
    <property type="molecule type" value="Genomic_DNA"/>
</dbReference>
<comment type="caution">
    <text evidence="2">The sequence shown here is derived from an EMBL/GenBank/DDBJ whole genome shotgun (WGS) entry which is preliminary data.</text>
</comment>
<accession>A0A2A5RXT5</accession>
<dbReference type="Proteomes" id="UP000242246">
    <property type="component" value="Unassembled WGS sequence"/>
</dbReference>
<keyword evidence="1" id="KW-1133">Transmembrane helix</keyword>
<dbReference type="AlphaFoldDB" id="A0A2A5RXT5"/>
<dbReference type="InterPro" id="IPR048136">
    <property type="entry name" value="STM3941-like"/>
</dbReference>
<evidence type="ECO:0000313" key="3">
    <source>
        <dbReference type="Proteomes" id="UP000242246"/>
    </source>
</evidence>
<keyword evidence="1" id="KW-0472">Membrane</keyword>
<keyword evidence="3" id="KW-1185">Reference proteome</keyword>
<evidence type="ECO:0000313" key="2">
    <source>
        <dbReference type="EMBL" id="PCS06035.1"/>
    </source>
</evidence>
<gene>
    <name evidence="2" type="ORF">RU87_GL000231</name>
</gene>
<dbReference type="NCBIfam" id="NF041635">
    <property type="entry name" value="STM3941_fam"/>
    <property type="match status" value="1"/>
</dbReference>
<keyword evidence="1" id="KW-0812">Transmembrane</keyword>
<feature type="transmembrane region" description="Helical" evidence="1">
    <location>
        <begin position="20"/>
        <end position="42"/>
    </location>
</feature>
<dbReference type="OrthoDB" id="10007828at2"/>
<feature type="transmembrane region" description="Helical" evidence="1">
    <location>
        <begin position="48"/>
        <end position="69"/>
    </location>
</feature>
<protein>
    <submittedName>
        <fullName evidence="2">Uncharacterized protein</fullName>
    </submittedName>
</protein>